<comment type="caution">
    <text evidence="2">The sequence shown here is derived from an EMBL/GenBank/DDBJ whole genome shotgun (WGS) entry which is preliminary data.</text>
</comment>
<evidence type="ECO:0000256" key="1">
    <source>
        <dbReference type="SAM" id="Phobius"/>
    </source>
</evidence>
<evidence type="ECO:0000313" key="3">
    <source>
        <dbReference type="Proteomes" id="UP000291338"/>
    </source>
</evidence>
<dbReference type="Proteomes" id="UP000291338">
    <property type="component" value="Unassembled WGS sequence"/>
</dbReference>
<reference evidence="2 3" key="1">
    <citation type="submission" date="2018-01" db="EMBL/GenBank/DDBJ databases">
        <title>Co-occurrence of chitin degradation, pigmentation and bioactivity in marine Pseudoalteromonas.</title>
        <authorList>
            <person name="Paulsen S."/>
            <person name="Gram L."/>
            <person name="Machado H."/>
        </authorList>
    </citation>
    <scope>NUCLEOTIDE SEQUENCE [LARGE SCALE GENOMIC DNA]</scope>
    <source>
        <strain evidence="2 3">S3898</strain>
    </source>
</reference>
<feature type="transmembrane region" description="Helical" evidence="1">
    <location>
        <begin position="114"/>
        <end position="132"/>
    </location>
</feature>
<keyword evidence="1" id="KW-0472">Membrane</keyword>
<dbReference type="EMBL" id="PPSX01000078">
    <property type="protein sequence ID" value="RZQ51801.1"/>
    <property type="molecule type" value="Genomic_DNA"/>
</dbReference>
<keyword evidence="1" id="KW-0812">Transmembrane</keyword>
<feature type="transmembrane region" description="Helical" evidence="1">
    <location>
        <begin position="204"/>
        <end position="227"/>
    </location>
</feature>
<feature type="transmembrane region" description="Helical" evidence="1">
    <location>
        <begin position="239"/>
        <end position="261"/>
    </location>
</feature>
<gene>
    <name evidence="2" type="ORF">C1E23_17595</name>
</gene>
<proteinExistence type="predicted"/>
<protein>
    <recommendedName>
        <fullName evidence="4">Histidine kinase N-terminal 7TM region domain-containing protein</fullName>
    </recommendedName>
</protein>
<feature type="transmembrane region" description="Helical" evidence="1">
    <location>
        <begin position="7"/>
        <end position="31"/>
    </location>
</feature>
<dbReference type="AlphaFoldDB" id="A0A4Q7IJJ6"/>
<accession>A0A4Q7IJJ6</accession>
<sequence>MKEHNLIYLSVSIILIALVDSVGALLGFWSIEGAERNQILVCESLILFALLLNSWLIYRKTNANTQFPAHKQIAFLSFSSLFLCLLGDITNFNLPETFYRYESVIKHDYLADSIYFFLPGYTLLLLAGIRAIELKSKDKRFIRYPVIAGCVVGMISMVMMHLPNTGWFITISTGIYAMLIGVVGFIGLAFILSCGGLKASKGELLVGSGFILAAVADAIIGNFWIYGHQGEGFYPQVRYINWVVYITSQCMVIHLPHLLVINSKYSHDKKQQDYNPMA</sequence>
<keyword evidence="1" id="KW-1133">Transmembrane helix</keyword>
<feature type="transmembrane region" description="Helical" evidence="1">
    <location>
        <begin position="144"/>
        <end position="162"/>
    </location>
</feature>
<feature type="transmembrane region" description="Helical" evidence="1">
    <location>
        <begin position="37"/>
        <end position="58"/>
    </location>
</feature>
<evidence type="ECO:0000313" key="2">
    <source>
        <dbReference type="EMBL" id="RZQ51801.1"/>
    </source>
</evidence>
<feature type="transmembrane region" description="Helical" evidence="1">
    <location>
        <begin position="73"/>
        <end position="94"/>
    </location>
</feature>
<dbReference type="RefSeq" id="WP_130256810.1">
    <property type="nucleotide sequence ID" value="NZ_PPSX01000078.1"/>
</dbReference>
<organism evidence="2 3">
    <name type="scientific">Pseudoalteromonas phenolica</name>
    <dbReference type="NCBI Taxonomy" id="161398"/>
    <lineage>
        <taxon>Bacteria</taxon>
        <taxon>Pseudomonadati</taxon>
        <taxon>Pseudomonadota</taxon>
        <taxon>Gammaproteobacteria</taxon>
        <taxon>Alteromonadales</taxon>
        <taxon>Pseudoalteromonadaceae</taxon>
        <taxon>Pseudoalteromonas</taxon>
    </lineage>
</organism>
<name>A0A4Q7IJJ6_9GAMM</name>
<evidence type="ECO:0008006" key="4">
    <source>
        <dbReference type="Google" id="ProtNLM"/>
    </source>
</evidence>
<feature type="transmembrane region" description="Helical" evidence="1">
    <location>
        <begin position="168"/>
        <end position="192"/>
    </location>
</feature>